<gene>
    <name evidence="1" type="ORF">SERLADRAFT_479357</name>
</gene>
<dbReference type="AlphaFoldDB" id="F8PBN4"/>
<protein>
    <submittedName>
        <fullName evidence="1">Uncharacterized protein</fullName>
    </submittedName>
</protein>
<evidence type="ECO:0000313" key="1">
    <source>
        <dbReference type="EMBL" id="EGO19672.1"/>
    </source>
</evidence>
<dbReference type="KEGG" id="sla:SERLADRAFT_479357"/>
<dbReference type="GeneID" id="18821338"/>
<dbReference type="RefSeq" id="XP_007323805.1">
    <property type="nucleotide sequence ID" value="XM_007323743.1"/>
</dbReference>
<organism>
    <name type="scientific">Serpula lacrymans var. lacrymans (strain S7.9)</name>
    <name type="common">Dry rot fungus</name>
    <dbReference type="NCBI Taxonomy" id="578457"/>
    <lineage>
        <taxon>Eukaryota</taxon>
        <taxon>Fungi</taxon>
        <taxon>Dikarya</taxon>
        <taxon>Basidiomycota</taxon>
        <taxon>Agaricomycotina</taxon>
        <taxon>Agaricomycetes</taxon>
        <taxon>Agaricomycetidae</taxon>
        <taxon>Boletales</taxon>
        <taxon>Coniophorineae</taxon>
        <taxon>Serpulaceae</taxon>
        <taxon>Serpula</taxon>
    </lineage>
</organism>
<dbReference type="Proteomes" id="UP000008064">
    <property type="component" value="Unassembled WGS sequence"/>
</dbReference>
<reference evidence="1" key="1">
    <citation type="submission" date="2011-04" db="EMBL/GenBank/DDBJ databases">
        <title>Evolution of plant cell wall degrading machinery underlies the functional diversity of forest fungi.</title>
        <authorList>
            <consortium name="US DOE Joint Genome Institute (JGI-PGF)"/>
            <person name="Eastwood D.C."/>
            <person name="Floudas D."/>
            <person name="Binder M."/>
            <person name="Majcherczyk A."/>
            <person name="Schneider P."/>
            <person name="Aerts A."/>
            <person name="Asiegbu F.O."/>
            <person name="Baker S.E."/>
            <person name="Barry K."/>
            <person name="Bendiksby M."/>
            <person name="Blumentritt M."/>
            <person name="Coutinho P.M."/>
            <person name="Cullen D."/>
            <person name="Cullen D."/>
            <person name="Gathman A."/>
            <person name="Goodell B."/>
            <person name="Henrissat B."/>
            <person name="Ihrmark K."/>
            <person name="Kauserud H."/>
            <person name="Kohler A."/>
            <person name="LaButti K."/>
            <person name="Lapidus A."/>
            <person name="Lavin J.L."/>
            <person name="Lee Y.-H."/>
            <person name="Lindquist E."/>
            <person name="Lilly W."/>
            <person name="Lucas S."/>
            <person name="Morin E."/>
            <person name="Murat C."/>
            <person name="Oguiza J.A."/>
            <person name="Park J."/>
            <person name="Pisabarro A.G."/>
            <person name="Riley R."/>
            <person name="Rosling A."/>
            <person name="Salamov A."/>
            <person name="Schmidt O."/>
            <person name="Schmutz J."/>
            <person name="Skrede I."/>
            <person name="Stenlid J."/>
            <person name="Wiebenga A."/>
            <person name="Xie X."/>
            <person name="Kues U."/>
            <person name="Hibbett D.S."/>
            <person name="Hoffmeister D."/>
            <person name="Hogberg N."/>
            <person name="Martin F."/>
            <person name="Grigoriev I.V."/>
            <person name="Watkinson S.C."/>
        </authorList>
    </citation>
    <scope>NUCLEOTIDE SEQUENCE</scope>
    <source>
        <strain evidence="1">S7.9</strain>
    </source>
</reference>
<sequence>MHRCLLISEILLNILEHLDRETQIRPLLAMASTCRSFSEPSLDLPIRLGLRRLRCLFCSGTKQIAHFYGLGQVHSQRTKNKRTGMELLR</sequence>
<name>F8PBN4_SERL9</name>
<proteinExistence type="predicted"/>
<accession>F8PBN4</accession>
<dbReference type="EMBL" id="GL945443">
    <property type="protein sequence ID" value="EGO19672.1"/>
    <property type="molecule type" value="Genomic_DNA"/>
</dbReference>
<dbReference type="HOGENOM" id="CLU_2456149_0_0_1"/>